<feature type="compositionally biased region" description="Low complexity" evidence="1">
    <location>
        <begin position="437"/>
        <end position="459"/>
    </location>
</feature>
<dbReference type="PANTHER" id="PTHR13318">
    <property type="entry name" value="PARTNER OF PAIRED, ISOFORM B-RELATED"/>
    <property type="match status" value="1"/>
</dbReference>
<feature type="region of interest" description="Disordered" evidence="1">
    <location>
        <begin position="49"/>
        <end position="88"/>
    </location>
</feature>
<feature type="compositionally biased region" description="Low complexity" evidence="1">
    <location>
        <begin position="173"/>
        <end position="184"/>
    </location>
</feature>
<dbReference type="InParanoid" id="A0A168NTI3"/>
<organism evidence="4">
    <name type="scientific">Absidia glauca</name>
    <name type="common">Pin mould</name>
    <dbReference type="NCBI Taxonomy" id="4829"/>
    <lineage>
        <taxon>Eukaryota</taxon>
        <taxon>Fungi</taxon>
        <taxon>Fungi incertae sedis</taxon>
        <taxon>Mucoromycota</taxon>
        <taxon>Mucoromycotina</taxon>
        <taxon>Mucoromycetes</taxon>
        <taxon>Mucorales</taxon>
        <taxon>Cunninghamellaceae</taxon>
        <taxon>Absidia</taxon>
    </lineage>
</organism>
<evidence type="ECO:0000313" key="4">
    <source>
        <dbReference type="EMBL" id="SAM01172.1"/>
    </source>
</evidence>
<dbReference type="InterPro" id="IPR001810">
    <property type="entry name" value="F-box_dom"/>
</dbReference>
<feature type="compositionally biased region" description="Basic residues" evidence="1">
    <location>
        <begin position="163"/>
        <end position="172"/>
    </location>
</feature>
<dbReference type="Proteomes" id="UP000078561">
    <property type="component" value="Unassembled WGS sequence"/>
</dbReference>
<name>A0A168NTI3_ABSGL</name>
<dbReference type="AlphaFoldDB" id="A0A168NTI3"/>
<dbReference type="Pfam" id="PF25372">
    <property type="entry name" value="DUF7885"/>
    <property type="match status" value="1"/>
</dbReference>
<dbReference type="Gene3D" id="3.80.10.10">
    <property type="entry name" value="Ribonuclease Inhibitor"/>
    <property type="match status" value="2"/>
</dbReference>
<dbReference type="Pfam" id="PF12937">
    <property type="entry name" value="F-box-like"/>
    <property type="match status" value="1"/>
</dbReference>
<dbReference type="SUPFAM" id="SSF52047">
    <property type="entry name" value="RNI-like"/>
    <property type="match status" value="1"/>
</dbReference>
<feature type="region of interest" description="Disordered" evidence="1">
    <location>
        <begin position="391"/>
        <end position="468"/>
    </location>
</feature>
<accession>A0A168NTI3</accession>
<evidence type="ECO:0000256" key="1">
    <source>
        <dbReference type="SAM" id="MobiDB-lite"/>
    </source>
</evidence>
<dbReference type="SMART" id="SM00367">
    <property type="entry name" value="LRR_CC"/>
    <property type="match status" value="5"/>
</dbReference>
<protein>
    <submittedName>
        <fullName evidence="4">Uncharacterized protein</fullName>
    </submittedName>
</protein>
<dbReference type="GO" id="GO:0031146">
    <property type="term" value="P:SCF-dependent proteasomal ubiquitin-dependent protein catabolic process"/>
    <property type="evidence" value="ECO:0007669"/>
    <property type="project" value="TreeGrafter"/>
</dbReference>
<feature type="region of interest" description="Disordered" evidence="1">
    <location>
        <begin position="143"/>
        <end position="185"/>
    </location>
</feature>
<feature type="region of interest" description="Disordered" evidence="1">
    <location>
        <begin position="509"/>
        <end position="547"/>
    </location>
</feature>
<feature type="domain" description="F-box" evidence="2">
    <location>
        <begin position="92"/>
        <end position="135"/>
    </location>
</feature>
<keyword evidence="5" id="KW-1185">Reference proteome</keyword>
<feature type="compositionally biased region" description="Basic residues" evidence="1">
    <location>
        <begin position="521"/>
        <end position="530"/>
    </location>
</feature>
<evidence type="ECO:0000259" key="2">
    <source>
        <dbReference type="Pfam" id="PF12937"/>
    </source>
</evidence>
<reference evidence="4" key="1">
    <citation type="submission" date="2016-04" db="EMBL/GenBank/DDBJ databases">
        <authorList>
            <person name="Evans L.H."/>
            <person name="Alamgir A."/>
            <person name="Owens N."/>
            <person name="Weber N.D."/>
            <person name="Virtaneva K."/>
            <person name="Barbian K."/>
            <person name="Babar A."/>
            <person name="Rosenke K."/>
        </authorList>
    </citation>
    <scope>NUCLEOTIDE SEQUENCE [LARGE SCALE GENOMIC DNA]</scope>
    <source>
        <strain evidence="4">CBS 101.48</strain>
    </source>
</reference>
<dbReference type="InterPro" id="IPR032675">
    <property type="entry name" value="LRR_dom_sf"/>
</dbReference>
<dbReference type="Gene3D" id="1.20.1280.50">
    <property type="match status" value="1"/>
</dbReference>
<dbReference type="EMBL" id="LT553503">
    <property type="protein sequence ID" value="SAM01172.1"/>
    <property type="molecule type" value="Genomic_DNA"/>
</dbReference>
<dbReference type="OrthoDB" id="421226at2759"/>
<dbReference type="InterPro" id="IPR057207">
    <property type="entry name" value="FBXL15_LRR"/>
</dbReference>
<feature type="domain" description="F-box/LRR-repeat protein 15-like leucin rich repeat" evidence="3">
    <location>
        <begin position="227"/>
        <end position="332"/>
    </location>
</feature>
<feature type="compositionally biased region" description="Low complexity" evidence="1">
    <location>
        <begin position="78"/>
        <end position="88"/>
    </location>
</feature>
<dbReference type="STRING" id="4829.A0A168NTI3"/>
<evidence type="ECO:0000259" key="3">
    <source>
        <dbReference type="Pfam" id="PF25372"/>
    </source>
</evidence>
<dbReference type="InterPro" id="IPR006553">
    <property type="entry name" value="Leu-rich_rpt_Cys-con_subtyp"/>
</dbReference>
<dbReference type="GO" id="GO:0019005">
    <property type="term" value="C:SCF ubiquitin ligase complex"/>
    <property type="evidence" value="ECO:0007669"/>
    <property type="project" value="TreeGrafter"/>
</dbReference>
<proteinExistence type="predicted"/>
<gene>
    <name evidence="4" type="primary">ABSGL_06909.1 scaffold 8678</name>
</gene>
<evidence type="ECO:0000313" key="5">
    <source>
        <dbReference type="Proteomes" id="UP000078561"/>
    </source>
</evidence>
<feature type="compositionally biased region" description="Low complexity" evidence="1">
    <location>
        <begin position="538"/>
        <end position="547"/>
    </location>
</feature>
<dbReference type="PANTHER" id="PTHR13318:SF105">
    <property type="entry name" value="F-BOX_LRR-REPEAT PROTEIN 3"/>
    <property type="match status" value="1"/>
</dbReference>
<sequence length="624" mass="69634">MTTSKLEGSPLYSIISFLVVWTDYIVRTYIRIKAAFDAVVYVAQSPITPRPHQRKPSVSCDSPKLHRASSPTAPHVNSTCSTFKSTSTTTPIRRLPDEVMQVMFLNGSNSSDLVQYTLVCQRWHRLVTPLLWKAPILPPSLPGPVGANYTPSQPHDPTTPPSRSRHQHHRRSSSTLSRNGHLSLPPSPLPSAIRWFRIPKYGRSVQTLRLGSIAEQVTDDLLLFITQHCPHLTVLDLSHCHHITSSGYQHLARSRCTSSLIQLNLSYGTQLTDSSLVSLSMRCDSLEIIHLAGCRQITRMGIRSLAAASRQSLQYINMKDCIKVSGHILQDLAILCGPRLVGVDATRICSVLHSDIMALVQHCPRLEQLYIGQNKSRLLCQLQQRIRDEQQDDNTTWELPFSSPTPTPIPAPANNTSERRRGRRTSSQMIRPPRPLSPTSSISSASSISSSSSLSSSPISAPPHPFSTSLSASLLQQRQLSRSKSSSQYTKPNALDSLLDMLQHYNVDPTDQQQQQQHQHQQQRVHRSRHLSQPGWQSNSSNRSISSILNGMNSPTVNGMYPLETDQVSQATVEMMMMHLKHLKAIDLSNWNCLTDQLVWKLRHGNTLQYIGLDGCLAPSARCD</sequence>